<feature type="region of interest" description="Disordered" evidence="1">
    <location>
        <begin position="174"/>
        <end position="210"/>
    </location>
</feature>
<sequence length="210" mass="22686">MSRGFPDDDADRAASNEYDRWLNEAPTAAVARVVLEIDETITLRRRASAAWLTARGDAVPLLPIRPSRIELAVVIALAETFGASLYKEARFVSVIDLIAEVGAVALVQRVMYGVRPDYDNSDDGAPAVAAENARLAEVLREARVAFEFLCTTWPEVFLAQAHATLAGIGVQVHPPDGRLAAPSSYEDDDDDADSDQGNEDDERDEGGESG</sequence>
<feature type="compositionally biased region" description="Acidic residues" evidence="1">
    <location>
        <begin position="185"/>
        <end position="210"/>
    </location>
</feature>
<organism evidence="2 3">
    <name type="scientific">Caballeronia arvi</name>
    <dbReference type="NCBI Taxonomy" id="1777135"/>
    <lineage>
        <taxon>Bacteria</taxon>
        <taxon>Pseudomonadati</taxon>
        <taxon>Pseudomonadota</taxon>
        <taxon>Betaproteobacteria</taxon>
        <taxon>Burkholderiales</taxon>
        <taxon>Burkholderiaceae</taxon>
        <taxon>Caballeronia</taxon>
    </lineage>
</organism>
<gene>
    <name evidence="2" type="ORF">AWB74_06273</name>
</gene>
<protein>
    <submittedName>
        <fullName evidence="2">Uncharacterized protein</fullName>
    </submittedName>
</protein>
<evidence type="ECO:0000256" key="1">
    <source>
        <dbReference type="SAM" id="MobiDB-lite"/>
    </source>
</evidence>
<dbReference type="Proteomes" id="UP000055019">
    <property type="component" value="Unassembled WGS sequence"/>
</dbReference>
<reference evidence="2" key="1">
    <citation type="submission" date="2016-01" db="EMBL/GenBank/DDBJ databases">
        <authorList>
            <person name="Peeters C."/>
        </authorList>
    </citation>
    <scope>NUCLEOTIDE SEQUENCE [LARGE SCALE GENOMIC DNA]</scope>
    <source>
        <strain evidence="2">LMG 29317</strain>
    </source>
</reference>
<evidence type="ECO:0000313" key="2">
    <source>
        <dbReference type="EMBL" id="SAL82445.1"/>
    </source>
</evidence>
<accession>A0A158KN66</accession>
<name>A0A158KN66_9BURK</name>
<comment type="caution">
    <text evidence="2">The sequence shown here is derived from an EMBL/GenBank/DDBJ whole genome shotgun (WGS) entry which is preliminary data.</text>
</comment>
<dbReference type="EMBL" id="FCOM02000041">
    <property type="protein sequence ID" value="SAL82445.1"/>
    <property type="molecule type" value="Genomic_DNA"/>
</dbReference>
<evidence type="ECO:0000313" key="3">
    <source>
        <dbReference type="Proteomes" id="UP000055019"/>
    </source>
</evidence>
<proteinExistence type="predicted"/>
<dbReference type="AlphaFoldDB" id="A0A158KN66"/>
<keyword evidence="3" id="KW-1185">Reference proteome</keyword>